<reference evidence="1 2" key="1">
    <citation type="journal article" date="2020" name="Mol. Biol. Evol.">
        <title>Distinct Expression and Methylation Patterns for Genes with Different Fates following a Single Whole-Genome Duplication in Flowering Plants.</title>
        <authorList>
            <person name="Shi T."/>
            <person name="Rahmani R.S."/>
            <person name="Gugger P.F."/>
            <person name="Wang M."/>
            <person name="Li H."/>
            <person name="Zhang Y."/>
            <person name="Li Z."/>
            <person name="Wang Q."/>
            <person name="Van de Peer Y."/>
            <person name="Marchal K."/>
            <person name="Chen J."/>
        </authorList>
    </citation>
    <scope>NUCLEOTIDE SEQUENCE [LARGE SCALE GENOMIC DNA]</scope>
    <source>
        <tissue evidence="1">Leaf</tissue>
    </source>
</reference>
<dbReference type="EMBL" id="DUZY01000001">
    <property type="protein sequence ID" value="DAD17769.1"/>
    <property type="molecule type" value="Genomic_DNA"/>
</dbReference>
<name>A0A822XFI3_NELNU</name>
<gene>
    <name evidence="1" type="ORF">HUJ06_019232</name>
</gene>
<protein>
    <submittedName>
        <fullName evidence="1">Uncharacterized protein</fullName>
    </submittedName>
</protein>
<comment type="caution">
    <text evidence="1">The sequence shown here is derived from an EMBL/GenBank/DDBJ whole genome shotgun (WGS) entry which is preliminary data.</text>
</comment>
<proteinExistence type="predicted"/>
<sequence length="33" mass="3761">MMGRKPWTSQKPDFNYSGSLVSTKHNACGKFQE</sequence>
<dbReference type="AlphaFoldDB" id="A0A822XFI3"/>
<keyword evidence="2" id="KW-1185">Reference proteome</keyword>
<evidence type="ECO:0000313" key="2">
    <source>
        <dbReference type="Proteomes" id="UP000607653"/>
    </source>
</evidence>
<dbReference type="Proteomes" id="UP000607653">
    <property type="component" value="Unassembled WGS sequence"/>
</dbReference>
<organism evidence="1 2">
    <name type="scientific">Nelumbo nucifera</name>
    <name type="common">Sacred lotus</name>
    <dbReference type="NCBI Taxonomy" id="4432"/>
    <lineage>
        <taxon>Eukaryota</taxon>
        <taxon>Viridiplantae</taxon>
        <taxon>Streptophyta</taxon>
        <taxon>Embryophyta</taxon>
        <taxon>Tracheophyta</taxon>
        <taxon>Spermatophyta</taxon>
        <taxon>Magnoliopsida</taxon>
        <taxon>Proteales</taxon>
        <taxon>Nelumbonaceae</taxon>
        <taxon>Nelumbo</taxon>
    </lineage>
</organism>
<accession>A0A822XFI3</accession>
<evidence type="ECO:0000313" key="1">
    <source>
        <dbReference type="EMBL" id="DAD17769.1"/>
    </source>
</evidence>